<feature type="domain" description="YcaO" evidence="1">
    <location>
        <begin position="67"/>
        <end position="381"/>
    </location>
</feature>
<comment type="caution">
    <text evidence="2">The sequence shown here is derived from an EMBL/GenBank/DDBJ whole genome shotgun (WGS) entry which is preliminary data.</text>
</comment>
<accession>A0ABQ1FCJ8</accession>
<dbReference type="RefSeq" id="WP_188642213.1">
    <property type="nucleotide sequence ID" value="NZ_BMID01000001.1"/>
</dbReference>
<evidence type="ECO:0000259" key="1">
    <source>
        <dbReference type="PROSITE" id="PS51664"/>
    </source>
</evidence>
<dbReference type="PROSITE" id="PS51664">
    <property type="entry name" value="YCAO"/>
    <property type="match status" value="1"/>
</dbReference>
<dbReference type="EMBL" id="BMID01000001">
    <property type="protein sequence ID" value="GGA06996.1"/>
    <property type="molecule type" value="Genomic_DNA"/>
</dbReference>
<dbReference type="InterPro" id="IPR003776">
    <property type="entry name" value="YcaO-like_dom"/>
</dbReference>
<dbReference type="Pfam" id="PF02624">
    <property type="entry name" value="YcaO"/>
    <property type="match status" value="1"/>
</dbReference>
<reference evidence="3" key="1">
    <citation type="journal article" date="2019" name="Int. J. Syst. Evol. Microbiol.">
        <title>The Global Catalogue of Microorganisms (GCM) 10K type strain sequencing project: providing services to taxonomists for standard genome sequencing and annotation.</title>
        <authorList>
            <consortium name="The Broad Institute Genomics Platform"/>
            <consortium name="The Broad Institute Genome Sequencing Center for Infectious Disease"/>
            <person name="Wu L."/>
            <person name="Ma J."/>
        </authorList>
    </citation>
    <scope>NUCLEOTIDE SEQUENCE [LARGE SCALE GENOMIC DNA]</scope>
    <source>
        <strain evidence="3">CGMCC 1.15297</strain>
    </source>
</reference>
<name>A0ABQ1FCJ8_9SPHN</name>
<evidence type="ECO:0000313" key="3">
    <source>
        <dbReference type="Proteomes" id="UP000603317"/>
    </source>
</evidence>
<dbReference type="NCBIfam" id="TIGR00702">
    <property type="entry name" value="YcaO-type kinase domain"/>
    <property type="match status" value="1"/>
</dbReference>
<dbReference type="Proteomes" id="UP000603317">
    <property type="component" value="Unassembled WGS sequence"/>
</dbReference>
<evidence type="ECO:0000313" key="2">
    <source>
        <dbReference type="EMBL" id="GGA06996.1"/>
    </source>
</evidence>
<dbReference type="PANTHER" id="PTHR37809:SF1">
    <property type="entry name" value="RIBOSOMAL PROTEIN S12 METHYLTHIOTRANSFERASE ACCESSORY FACTOR YCAO"/>
    <property type="match status" value="1"/>
</dbReference>
<proteinExistence type="predicted"/>
<gene>
    <name evidence="2" type="ORF">GCM10010923_16210</name>
</gene>
<organism evidence="2 3">
    <name type="scientific">Blastomonas marina</name>
    <dbReference type="NCBI Taxonomy" id="1867408"/>
    <lineage>
        <taxon>Bacteria</taxon>
        <taxon>Pseudomonadati</taxon>
        <taxon>Pseudomonadota</taxon>
        <taxon>Alphaproteobacteria</taxon>
        <taxon>Sphingomonadales</taxon>
        <taxon>Sphingomonadaceae</taxon>
        <taxon>Blastomonas</taxon>
    </lineage>
</organism>
<dbReference type="Gene3D" id="3.30.160.660">
    <property type="match status" value="1"/>
</dbReference>
<sequence>MSARDVDPGPPAEPRALAPEPFFDKIAAEGCEAGVTRLADLTGLDRIGFPVWQAVRPFGRAQSVHQGKHASNLLARIGALGEALESHRAENAVVNIRATPWRDLPASARCPDPHDCNADRGVGEACGALDWCAAREFNTGDEFFLPHLFVSLDFTLTDGHWLERSSAGLALGTCESEAIATGLREVLERDAVGAWERSSPAAKAHGRIDVASIPFDWFRHWKERATSAEATLRVFATETIDGIPVCIVCLSGPAAYGEGQRDFMGSCAHGDPERALFGAMAEAIQSRLTVIAGSRDDVMPRLYRSTPGGGLLGAVELGVPLSSFEKIEPRCSEPRRVADRLASLGYDRIAVARLAPEDAIPVVKVFVPGLGSLHRERRAPS</sequence>
<protein>
    <recommendedName>
        <fullName evidence="1">YcaO domain-containing protein</fullName>
    </recommendedName>
</protein>
<keyword evidence="3" id="KW-1185">Reference proteome</keyword>
<dbReference type="PANTHER" id="PTHR37809">
    <property type="entry name" value="RIBOSOMAL PROTEIN S12 METHYLTHIOTRANSFERASE ACCESSORY FACTOR YCAO"/>
    <property type="match status" value="1"/>
</dbReference>